<organism evidence="2 3">
    <name type="scientific">Symbiochloris irregularis</name>
    <dbReference type="NCBI Taxonomy" id="706552"/>
    <lineage>
        <taxon>Eukaryota</taxon>
        <taxon>Viridiplantae</taxon>
        <taxon>Chlorophyta</taxon>
        <taxon>core chlorophytes</taxon>
        <taxon>Trebouxiophyceae</taxon>
        <taxon>Trebouxiales</taxon>
        <taxon>Trebouxiaceae</taxon>
        <taxon>Symbiochloris</taxon>
    </lineage>
</organism>
<feature type="compositionally biased region" description="Basic and acidic residues" evidence="1">
    <location>
        <begin position="144"/>
        <end position="156"/>
    </location>
</feature>
<reference evidence="2 3" key="1">
    <citation type="journal article" date="2024" name="Nat. Commun.">
        <title>Phylogenomics reveals the evolutionary origins of lichenization in chlorophyte algae.</title>
        <authorList>
            <person name="Puginier C."/>
            <person name="Libourel C."/>
            <person name="Otte J."/>
            <person name="Skaloud P."/>
            <person name="Haon M."/>
            <person name="Grisel S."/>
            <person name="Petersen M."/>
            <person name="Berrin J.G."/>
            <person name="Delaux P.M."/>
            <person name="Dal Grande F."/>
            <person name="Keller J."/>
        </authorList>
    </citation>
    <scope>NUCLEOTIDE SEQUENCE [LARGE SCALE GENOMIC DNA]</scope>
    <source>
        <strain evidence="2 3">SAG 2036</strain>
    </source>
</reference>
<feature type="region of interest" description="Disordered" evidence="1">
    <location>
        <begin position="144"/>
        <end position="213"/>
    </location>
</feature>
<feature type="region of interest" description="Disordered" evidence="1">
    <location>
        <begin position="85"/>
        <end position="115"/>
    </location>
</feature>
<comment type="caution">
    <text evidence="2">The sequence shown here is derived from an EMBL/GenBank/DDBJ whole genome shotgun (WGS) entry which is preliminary data.</text>
</comment>
<evidence type="ECO:0000313" key="3">
    <source>
        <dbReference type="Proteomes" id="UP001465755"/>
    </source>
</evidence>
<evidence type="ECO:0000313" key="2">
    <source>
        <dbReference type="EMBL" id="KAK9790531.1"/>
    </source>
</evidence>
<keyword evidence="3" id="KW-1185">Reference proteome</keyword>
<feature type="compositionally biased region" description="Polar residues" evidence="1">
    <location>
        <begin position="204"/>
        <end position="213"/>
    </location>
</feature>
<sequence length="213" mass="24176">MRALEWTRHFSEKTAETWRTNPHVLRLREKAESTAAKMQSNPLPTGLAAAALVGWVVCLFQWRRAARLKFALRRQKRVNEEAQAAQRALQMQREAEKRSQEEAQETEEQLKKQLEKETAARSRLQQYIANVHVQLQTMEVEARQLAERASEQSSHNRERHRGTAPQSASGRGTATLSRCKPPALPRPQHTQTAGSDAERLAKAGQTTPPNSDR</sequence>
<accession>A0AAW1NMV0</accession>
<evidence type="ECO:0000256" key="1">
    <source>
        <dbReference type="SAM" id="MobiDB-lite"/>
    </source>
</evidence>
<proteinExistence type="predicted"/>
<dbReference type="Proteomes" id="UP001465755">
    <property type="component" value="Unassembled WGS sequence"/>
</dbReference>
<dbReference type="EMBL" id="JALJOQ010000191">
    <property type="protein sequence ID" value="KAK9790531.1"/>
    <property type="molecule type" value="Genomic_DNA"/>
</dbReference>
<name>A0AAW1NMV0_9CHLO</name>
<feature type="compositionally biased region" description="Polar residues" evidence="1">
    <location>
        <begin position="164"/>
        <end position="176"/>
    </location>
</feature>
<gene>
    <name evidence="2" type="ORF">WJX73_001711</name>
</gene>
<dbReference type="AlphaFoldDB" id="A0AAW1NMV0"/>
<protein>
    <submittedName>
        <fullName evidence="2">Uncharacterized protein</fullName>
    </submittedName>
</protein>